<dbReference type="GO" id="GO:0031515">
    <property type="term" value="C:tRNA (m1A) methyltransferase complex"/>
    <property type="evidence" value="ECO:0007669"/>
    <property type="project" value="InterPro"/>
</dbReference>
<dbReference type="AlphaFoldDB" id="A0A382U777"/>
<evidence type="ECO:0000256" key="2">
    <source>
        <dbReference type="ARBA" id="ARBA00022679"/>
    </source>
</evidence>
<dbReference type="GO" id="GO:0160107">
    <property type="term" value="F:tRNA (adenine(58)-N1)-methyltransferase activity"/>
    <property type="evidence" value="ECO:0007669"/>
    <property type="project" value="InterPro"/>
</dbReference>
<evidence type="ECO:0000313" key="6">
    <source>
        <dbReference type="EMBL" id="SVD29725.1"/>
    </source>
</evidence>
<name>A0A382U777_9ZZZZ</name>
<keyword evidence="3" id="KW-0949">S-adenosyl-L-methionine</keyword>
<keyword evidence="2" id="KW-0808">Transferase</keyword>
<dbReference type="InterPro" id="IPR014816">
    <property type="entry name" value="tRNA_MeTrfase_Gcd14"/>
</dbReference>
<sequence length="231" mass="26155">MAKIKQNSYVLFFYNDSKKWLVKISKNDQLHTHIGVMKHGDAIGKEYGSRLVTNKDKYVYLFEPTIHDFVMKIQHGTQIVYPKDLGYIVARTGLTSGQKVVEIGTGSGSLTSFLAGIVKPRGHVYTYDVEPKFMKIAEKNIKKAGMSKYITMNEFDFKKAKKLPHSEVDLVVVDLGDSWNVVPQARKMLKGSGGFVAICPTMNQLEKLVHVLVQNEFSDIECTEQILRHIE</sequence>
<keyword evidence="4" id="KW-0819">tRNA processing</keyword>
<accession>A0A382U777</accession>
<keyword evidence="1" id="KW-0489">Methyltransferase</keyword>
<dbReference type="Gene3D" id="3.40.50.150">
    <property type="entry name" value="Vaccinia Virus protein VP39"/>
    <property type="match status" value="1"/>
</dbReference>
<dbReference type="GO" id="GO:0030488">
    <property type="term" value="P:tRNA methylation"/>
    <property type="evidence" value="ECO:0007669"/>
    <property type="project" value="InterPro"/>
</dbReference>
<protein>
    <recommendedName>
        <fullName evidence="5">tRNA (adenine(58)-N(1))-methyltransferase catalytic subunit TRM61 C-terminal domain-containing protein</fullName>
    </recommendedName>
</protein>
<dbReference type="EMBL" id="UINC01141779">
    <property type="protein sequence ID" value="SVD29725.1"/>
    <property type="molecule type" value="Genomic_DNA"/>
</dbReference>
<dbReference type="Gene3D" id="3.10.330.20">
    <property type="match status" value="1"/>
</dbReference>
<evidence type="ECO:0000259" key="5">
    <source>
        <dbReference type="Pfam" id="PF08704"/>
    </source>
</evidence>
<dbReference type="PROSITE" id="PS51620">
    <property type="entry name" value="SAM_TRM61"/>
    <property type="match status" value="1"/>
</dbReference>
<proteinExistence type="predicted"/>
<evidence type="ECO:0000256" key="3">
    <source>
        <dbReference type="ARBA" id="ARBA00022691"/>
    </source>
</evidence>
<evidence type="ECO:0000256" key="4">
    <source>
        <dbReference type="ARBA" id="ARBA00022694"/>
    </source>
</evidence>
<dbReference type="Pfam" id="PF08704">
    <property type="entry name" value="GCD14"/>
    <property type="match status" value="1"/>
</dbReference>
<feature type="domain" description="tRNA (adenine(58)-N(1))-methyltransferase catalytic subunit TRM61 C-terminal" evidence="5">
    <location>
        <begin position="57"/>
        <end position="228"/>
    </location>
</feature>
<dbReference type="InterPro" id="IPR049470">
    <property type="entry name" value="TRM61_C"/>
</dbReference>
<dbReference type="SUPFAM" id="SSF53335">
    <property type="entry name" value="S-adenosyl-L-methionine-dependent methyltransferases"/>
    <property type="match status" value="1"/>
</dbReference>
<dbReference type="CDD" id="cd02440">
    <property type="entry name" value="AdoMet_MTases"/>
    <property type="match status" value="1"/>
</dbReference>
<dbReference type="PANTHER" id="PTHR12133">
    <property type="entry name" value="TRNA (ADENINE(58)-N(1))-METHYLTRANSFERASE"/>
    <property type="match status" value="1"/>
</dbReference>
<dbReference type="PIRSF" id="PIRSF017269">
    <property type="entry name" value="GCD14"/>
    <property type="match status" value="1"/>
</dbReference>
<dbReference type="PANTHER" id="PTHR12133:SF2">
    <property type="entry name" value="TRNA (ADENINE(58)-N(1))-METHYLTRANSFERASE CATALYTIC SUBUNIT TRMT61A"/>
    <property type="match status" value="1"/>
</dbReference>
<dbReference type="InterPro" id="IPR029063">
    <property type="entry name" value="SAM-dependent_MTases_sf"/>
</dbReference>
<reference evidence="6" key="1">
    <citation type="submission" date="2018-05" db="EMBL/GenBank/DDBJ databases">
        <authorList>
            <person name="Lanie J.A."/>
            <person name="Ng W.-L."/>
            <person name="Kazmierczak K.M."/>
            <person name="Andrzejewski T.M."/>
            <person name="Davidsen T.M."/>
            <person name="Wayne K.J."/>
            <person name="Tettelin H."/>
            <person name="Glass J.I."/>
            <person name="Rusch D."/>
            <person name="Podicherti R."/>
            <person name="Tsui H.-C.T."/>
            <person name="Winkler M.E."/>
        </authorList>
    </citation>
    <scope>NUCLEOTIDE SEQUENCE</scope>
</reference>
<evidence type="ECO:0000256" key="1">
    <source>
        <dbReference type="ARBA" id="ARBA00022603"/>
    </source>
</evidence>
<feature type="non-terminal residue" evidence="6">
    <location>
        <position position="231"/>
    </location>
</feature>
<gene>
    <name evidence="6" type="ORF">METZ01_LOCUS382579</name>
</gene>
<organism evidence="6">
    <name type="scientific">marine metagenome</name>
    <dbReference type="NCBI Taxonomy" id="408172"/>
    <lineage>
        <taxon>unclassified sequences</taxon>
        <taxon>metagenomes</taxon>
        <taxon>ecological metagenomes</taxon>
    </lineage>
</organism>